<dbReference type="Gene3D" id="2.40.128.520">
    <property type="match status" value="1"/>
</dbReference>
<evidence type="ECO:0000313" key="4">
    <source>
        <dbReference type="Proteomes" id="UP000324585"/>
    </source>
</evidence>
<dbReference type="AlphaFoldDB" id="A0A5J4Z900"/>
<dbReference type="PANTHER" id="PTHR36919:SF2">
    <property type="entry name" value="BLL6627 PROTEIN"/>
    <property type="match status" value="1"/>
</dbReference>
<accession>A0A5J4Z900</accession>
<dbReference type="Pfam" id="PF09917">
    <property type="entry name" value="DUF2147"/>
    <property type="match status" value="1"/>
</dbReference>
<reference evidence="4" key="1">
    <citation type="journal article" date="2019" name="Nat. Commun.">
        <title>Expansion of phycobilisome linker gene families in mesophilic red algae.</title>
        <authorList>
            <person name="Lee J."/>
            <person name="Kim D."/>
            <person name="Bhattacharya D."/>
            <person name="Yoon H.S."/>
        </authorList>
    </citation>
    <scope>NUCLEOTIDE SEQUENCE [LARGE SCALE GENOMIC DNA]</scope>
    <source>
        <strain evidence="4">CCMP 1328</strain>
    </source>
</reference>
<feature type="region of interest" description="Disordered" evidence="1">
    <location>
        <begin position="67"/>
        <end position="86"/>
    </location>
</feature>
<dbReference type="Proteomes" id="UP000324585">
    <property type="component" value="Unassembled WGS sequence"/>
</dbReference>
<comment type="caution">
    <text evidence="3">The sequence shown here is derived from an EMBL/GenBank/DDBJ whole genome shotgun (WGS) entry which is preliminary data.</text>
</comment>
<gene>
    <name evidence="3" type="ORF">FVE85_7213</name>
</gene>
<name>A0A5J4Z900_PORPP</name>
<dbReference type="PANTHER" id="PTHR36919">
    <property type="entry name" value="BLR1215 PROTEIN"/>
    <property type="match status" value="1"/>
</dbReference>
<evidence type="ECO:0000313" key="3">
    <source>
        <dbReference type="EMBL" id="KAA8499628.1"/>
    </source>
</evidence>
<dbReference type="InterPro" id="IPR019223">
    <property type="entry name" value="DUF2147"/>
</dbReference>
<dbReference type="EMBL" id="VRMN01000001">
    <property type="protein sequence ID" value="KAA8499628.1"/>
    <property type="molecule type" value="Genomic_DNA"/>
</dbReference>
<evidence type="ECO:0000256" key="1">
    <source>
        <dbReference type="SAM" id="MobiDB-lite"/>
    </source>
</evidence>
<feature type="domain" description="DUF2147" evidence="2">
    <location>
        <begin position="88"/>
        <end position="186"/>
    </location>
</feature>
<feature type="compositionally biased region" description="Basic and acidic residues" evidence="1">
    <location>
        <begin position="67"/>
        <end position="83"/>
    </location>
</feature>
<keyword evidence="4" id="KW-1185">Reference proteome</keyword>
<evidence type="ECO:0000259" key="2">
    <source>
        <dbReference type="Pfam" id="PF09917"/>
    </source>
</evidence>
<sequence length="193" mass="21491">MSGVCGVWELPAGDSMVRIMEVSNRQKRRLWKPSSGSERVDHDAPNALSSLTGWLASRTRAIQHMLSDRASSHGADRPREKKSAPPPALCGVVAWLRFPRDDEGKVKLDTKNQNPAKRSHPILGLEVLSGFHVSERNGRRFHGTIYNARDGKTYLSQLLLSEDGQTLQVSGCILGGLLCKREKWKRGKIPSKR</sequence>
<organism evidence="3 4">
    <name type="scientific">Porphyridium purpureum</name>
    <name type="common">Red alga</name>
    <name type="synonym">Porphyridium cruentum</name>
    <dbReference type="NCBI Taxonomy" id="35688"/>
    <lineage>
        <taxon>Eukaryota</taxon>
        <taxon>Rhodophyta</taxon>
        <taxon>Bangiophyceae</taxon>
        <taxon>Porphyridiales</taxon>
        <taxon>Porphyridiaceae</taxon>
        <taxon>Porphyridium</taxon>
    </lineage>
</organism>
<protein>
    <recommendedName>
        <fullName evidence="2">DUF2147 domain-containing protein</fullName>
    </recommendedName>
</protein>
<proteinExistence type="predicted"/>